<dbReference type="InterPro" id="IPR032801">
    <property type="entry name" value="PXL2A/B/C"/>
</dbReference>
<proteinExistence type="inferred from homology"/>
<dbReference type="Pfam" id="PF13911">
    <property type="entry name" value="AhpC-TSA_2"/>
    <property type="match status" value="1"/>
</dbReference>
<evidence type="ECO:0000256" key="2">
    <source>
        <dbReference type="ARBA" id="ARBA00022490"/>
    </source>
</evidence>
<evidence type="ECO:0000256" key="4">
    <source>
        <dbReference type="ARBA" id="ARBA00023787"/>
    </source>
</evidence>
<dbReference type="OrthoDB" id="40334at2759"/>
<name>A0A1Y2HJP4_9FUNG</name>
<protein>
    <recommendedName>
        <fullName evidence="5">Peroxiredoxin-like 2A</fullName>
    </recommendedName>
    <alternativeName>
        <fullName evidence="7">Peroxiredoxin-like 2 activated in M-CSF stimulated monocytes</fullName>
    </alternativeName>
    <alternativeName>
        <fullName evidence="6">Redox-regulatory protein FAM213A</fullName>
    </alternativeName>
</protein>
<comment type="similarity">
    <text evidence="4">Belongs to the peroxiredoxin-like PRXL2 family. PRXL2A subfamily.</text>
</comment>
<evidence type="ECO:0000256" key="6">
    <source>
        <dbReference type="ARBA" id="ARBA00032058"/>
    </source>
</evidence>
<gene>
    <name evidence="8" type="ORF">BCR44DRAFT_132011</name>
</gene>
<keyword evidence="3" id="KW-0676">Redox-active center</keyword>
<accession>A0A1Y2HJP4</accession>
<comment type="subcellular location">
    <subcellularLocation>
        <location evidence="1">Cytoplasm</location>
    </subcellularLocation>
</comment>
<dbReference type="EMBL" id="MCFL01000026">
    <property type="protein sequence ID" value="ORZ34769.1"/>
    <property type="molecule type" value="Genomic_DNA"/>
</dbReference>
<evidence type="ECO:0000256" key="5">
    <source>
        <dbReference type="ARBA" id="ARBA00023849"/>
    </source>
</evidence>
<keyword evidence="2" id="KW-0963">Cytoplasm</keyword>
<evidence type="ECO:0000313" key="8">
    <source>
        <dbReference type="EMBL" id="ORZ34769.1"/>
    </source>
</evidence>
<evidence type="ECO:0000256" key="3">
    <source>
        <dbReference type="ARBA" id="ARBA00023284"/>
    </source>
</evidence>
<organism evidence="8 9">
    <name type="scientific">Catenaria anguillulae PL171</name>
    <dbReference type="NCBI Taxonomy" id="765915"/>
    <lineage>
        <taxon>Eukaryota</taxon>
        <taxon>Fungi</taxon>
        <taxon>Fungi incertae sedis</taxon>
        <taxon>Blastocladiomycota</taxon>
        <taxon>Blastocladiomycetes</taxon>
        <taxon>Blastocladiales</taxon>
        <taxon>Catenariaceae</taxon>
        <taxon>Catenaria</taxon>
    </lineage>
</organism>
<keyword evidence="9" id="KW-1185">Reference proteome</keyword>
<comment type="caution">
    <text evidence="8">The sequence shown here is derived from an EMBL/GenBank/DDBJ whole genome shotgun (WGS) entry which is preliminary data.</text>
</comment>
<sequence length="221" mass="24536">MHKPHPYKVHPRKHFSIMGLFSSPPPKTKSELLYNVDLISVTAPSLDAPLTGASIKSQQLWAERPALIVLIRRPGCLLCRAEAHTLATHRQLIENEYGVRMYAVVNQEFGAMEFAINYWKGEAYFDKELGMFKAIGDGEVRRGSLMQMLLPSVLSRMSKAKKSGLDFNTKGDGTILGGLVLMAPGDGGVVYEYAEREFGDHAPLEVVLEKCKELGEAYPRA</sequence>
<dbReference type="PANTHER" id="PTHR28630">
    <property type="match status" value="1"/>
</dbReference>
<dbReference type="PANTHER" id="PTHR28630:SF31">
    <property type="entry name" value="PEROXIREDOXIN-LIKE 2A"/>
    <property type="match status" value="1"/>
</dbReference>
<reference evidence="8 9" key="1">
    <citation type="submission" date="2016-07" db="EMBL/GenBank/DDBJ databases">
        <title>Pervasive Adenine N6-methylation of Active Genes in Fungi.</title>
        <authorList>
            <consortium name="DOE Joint Genome Institute"/>
            <person name="Mondo S.J."/>
            <person name="Dannebaum R.O."/>
            <person name="Kuo R.C."/>
            <person name="Labutti K."/>
            <person name="Haridas S."/>
            <person name="Kuo A."/>
            <person name="Salamov A."/>
            <person name="Ahrendt S.R."/>
            <person name="Lipzen A."/>
            <person name="Sullivan W."/>
            <person name="Andreopoulos W.B."/>
            <person name="Clum A."/>
            <person name="Lindquist E."/>
            <person name="Daum C."/>
            <person name="Ramamoorthy G.K."/>
            <person name="Gryganskyi A."/>
            <person name="Culley D."/>
            <person name="Magnuson J.K."/>
            <person name="James T.Y."/>
            <person name="O'Malley M.A."/>
            <person name="Stajich J.E."/>
            <person name="Spatafora J.W."/>
            <person name="Visel A."/>
            <person name="Grigoriev I.V."/>
        </authorList>
    </citation>
    <scope>NUCLEOTIDE SEQUENCE [LARGE SCALE GENOMIC DNA]</scope>
    <source>
        <strain evidence="8 9">PL171</strain>
    </source>
</reference>
<dbReference type="GO" id="GO:0005737">
    <property type="term" value="C:cytoplasm"/>
    <property type="evidence" value="ECO:0007669"/>
    <property type="project" value="UniProtKB-SubCell"/>
</dbReference>
<evidence type="ECO:0000256" key="1">
    <source>
        <dbReference type="ARBA" id="ARBA00004496"/>
    </source>
</evidence>
<evidence type="ECO:0000256" key="7">
    <source>
        <dbReference type="ARBA" id="ARBA00032129"/>
    </source>
</evidence>
<evidence type="ECO:0000313" key="9">
    <source>
        <dbReference type="Proteomes" id="UP000193411"/>
    </source>
</evidence>
<dbReference type="Proteomes" id="UP000193411">
    <property type="component" value="Unassembled WGS sequence"/>
</dbReference>
<dbReference type="AlphaFoldDB" id="A0A1Y2HJP4"/>